<dbReference type="Proteomes" id="UP000663870">
    <property type="component" value="Unassembled WGS sequence"/>
</dbReference>
<evidence type="ECO:0000313" key="9">
    <source>
        <dbReference type="Proteomes" id="UP000663874"/>
    </source>
</evidence>
<dbReference type="Proteomes" id="UP000663854">
    <property type="component" value="Unassembled WGS sequence"/>
</dbReference>
<dbReference type="Proteomes" id="UP000663864">
    <property type="component" value="Unassembled WGS sequence"/>
</dbReference>
<dbReference type="AlphaFoldDB" id="A0A819TEC8"/>
<comment type="caution">
    <text evidence="7">The sequence shown here is derived from an EMBL/GenBank/DDBJ whole genome shotgun (WGS) entry which is preliminary data.</text>
</comment>
<dbReference type="Proteomes" id="UP000663889">
    <property type="component" value="Unassembled WGS sequence"/>
</dbReference>
<keyword evidence="8" id="KW-1185">Reference proteome</keyword>
<dbReference type="EMBL" id="CAJNOL010016078">
    <property type="protein sequence ID" value="CAF1673991.1"/>
    <property type="molecule type" value="Genomic_DNA"/>
</dbReference>
<sequence>MTSRNLTSNFLEFRNRAARDRNFHVDEK</sequence>
<evidence type="ECO:0000313" key="3">
    <source>
        <dbReference type="EMBL" id="CAF1552853.1"/>
    </source>
</evidence>
<reference evidence="7" key="1">
    <citation type="submission" date="2021-02" db="EMBL/GenBank/DDBJ databases">
        <authorList>
            <person name="Nowell W R."/>
        </authorList>
    </citation>
    <scope>NUCLEOTIDE SEQUENCE</scope>
</reference>
<dbReference type="EMBL" id="CAJOBE010008864">
    <property type="protein sequence ID" value="CAF4071617.1"/>
    <property type="molecule type" value="Genomic_DNA"/>
</dbReference>
<dbReference type="EMBL" id="CAJNOT010000348">
    <property type="protein sequence ID" value="CAF0949393.1"/>
    <property type="molecule type" value="Genomic_DNA"/>
</dbReference>
<dbReference type="EMBL" id="CAJNOH010014186">
    <property type="protein sequence ID" value="CAF1552888.1"/>
    <property type="molecule type" value="Genomic_DNA"/>
</dbReference>
<dbReference type="Proteomes" id="UP000663874">
    <property type="component" value="Unassembled WGS sequence"/>
</dbReference>
<gene>
    <name evidence="7" type="ORF">FNK824_LOCUS29844</name>
    <name evidence="5" type="ORF">JXQ802_LOCUS58065</name>
    <name evidence="6" type="ORF">JXQ802_LOCUS58068</name>
    <name evidence="3" type="ORF">PYM288_LOCUS41451</name>
    <name evidence="4" type="ORF">PYM288_LOCUS41453</name>
    <name evidence="2" type="ORF">SEV965_LOCUS36723</name>
    <name evidence="1" type="ORF">ZHD862_LOCUS9918</name>
</gene>
<accession>A0A819TEC8</accession>
<evidence type="ECO:0000313" key="8">
    <source>
        <dbReference type="Proteomes" id="UP000663870"/>
    </source>
</evidence>
<evidence type="ECO:0000313" key="5">
    <source>
        <dbReference type="EMBL" id="CAF1673991.1"/>
    </source>
</evidence>
<protein>
    <submittedName>
        <fullName evidence="7">Uncharacterized protein</fullName>
    </submittedName>
</protein>
<feature type="non-terminal residue" evidence="7">
    <location>
        <position position="28"/>
    </location>
</feature>
<name>A0A819TEC8_9BILA</name>
<evidence type="ECO:0000313" key="4">
    <source>
        <dbReference type="EMBL" id="CAF1552888.1"/>
    </source>
</evidence>
<dbReference type="EMBL" id="CAJNOU010006893">
    <property type="protein sequence ID" value="CAF1514675.1"/>
    <property type="molecule type" value="Genomic_DNA"/>
</dbReference>
<evidence type="ECO:0000313" key="6">
    <source>
        <dbReference type="EMBL" id="CAF1674011.1"/>
    </source>
</evidence>
<evidence type="ECO:0000313" key="2">
    <source>
        <dbReference type="EMBL" id="CAF1514675.1"/>
    </source>
</evidence>
<proteinExistence type="predicted"/>
<dbReference type="EMBL" id="CAJNOL010016084">
    <property type="protein sequence ID" value="CAF1674011.1"/>
    <property type="molecule type" value="Genomic_DNA"/>
</dbReference>
<evidence type="ECO:0000313" key="7">
    <source>
        <dbReference type="EMBL" id="CAF4071617.1"/>
    </source>
</evidence>
<dbReference type="EMBL" id="CAJNOH010014181">
    <property type="protein sequence ID" value="CAF1552853.1"/>
    <property type="molecule type" value="Genomic_DNA"/>
</dbReference>
<organism evidence="7 9">
    <name type="scientific">Rotaria sordida</name>
    <dbReference type="NCBI Taxonomy" id="392033"/>
    <lineage>
        <taxon>Eukaryota</taxon>
        <taxon>Metazoa</taxon>
        <taxon>Spiralia</taxon>
        <taxon>Gnathifera</taxon>
        <taxon>Rotifera</taxon>
        <taxon>Eurotatoria</taxon>
        <taxon>Bdelloidea</taxon>
        <taxon>Philodinida</taxon>
        <taxon>Philodinidae</taxon>
        <taxon>Rotaria</taxon>
    </lineage>
</organism>
<evidence type="ECO:0000313" key="1">
    <source>
        <dbReference type="EMBL" id="CAF0949393.1"/>
    </source>
</evidence>